<dbReference type="Proteomes" id="UP000307074">
    <property type="component" value="Chromosome"/>
</dbReference>
<evidence type="ECO:0000313" key="3">
    <source>
        <dbReference type="EMBL" id="PBQ23933.1"/>
    </source>
</evidence>
<dbReference type="Pfam" id="PF08937">
    <property type="entry name" value="ThsB_TIR"/>
    <property type="match status" value="1"/>
</dbReference>
<evidence type="ECO:0000313" key="6">
    <source>
        <dbReference type="Proteomes" id="UP000217918"/>
    </source>
</evidence>
<reference evidence="2" key="5">
    <citation type="submission" date="2022-09" db="EMBL/GenBank/DDBJ databases">
        <title>Genome-inferred correspondence between phylogeny and metabolic traits in the wild Drosophila gut microbiome.</title>
        <authorList>
            <person name="Bueno E."/>
            <person name="Blow F."/>
            <person name="Douglas A.E."/>
        </authorList>
    </citation>
    <scope>NUCLEOTIDE SEQUENCE</scope>
    <source>
        <strain evidence="2">Dm-2019-70</strain>
    </source>
</reference>
<sequence length="132" mass="15097">MSDLFISYQSADPLAQSFQVQLHEWAAQNWAFPTVSFHEQVPPVKFQGRGAAAIRRQLRREIRQTHQLLIVVSRETWQSEWTDWEIATARQEDKRLLAARMDSTNISPLGLVDAQAVWIDPFDPAVLIQGGI</sequence>
<evidence type="ECO:0000313" key="4">
    <source>
        <dbReference type="EMBL" id="QCZ53080.1"/>
    </source>
</evidence>
<dbReference type="InterPro" id="IPR015032">
    <property type="entry name" value="ThsB__TIR-like_domain"/>
</dbReference>
<name>A0A0C1Q1T8_LEVBR</name>
<evidence type="ECO:0000313" key="2">
    <source>
        <dbReference type="EMBL" id="MBS1011330.1"/>
    </source>
</evidence>
<reference evidence="2" key="4">
    <citation type="submission" date="2020-12" db="EMBL/GenBank/DDBJ databases">
        <authorList>
            <person name="Mcmullen J.G."/>
        </authorList>
    </citation>
    <scope>NUCLEOTIDE SEQUENCE</scope>
    <source>
        <strain evidence="2">Dm-2019-70</strain>
    </source>
</reference>
<evidence type="ECO:0000313" key="7">
    <source>
        <dbReference type="Proteomes" id="UP000307074"/>
    </source>
</evidence>
<evidence type="ECO:0000313" key="5">
    <source>
        <dbReference type="EMBL" id="TOZ04751.1"/>
    </source>
</evidence>
<gene>
    <name evidence="3" type="ORF">CNR29_07835</name>
    <name evidence="5" type="ORF">DIS17_05180</name>
    <name evidence="2" type="ORF">JK167_10850</name>
    <name evidence="4" type="ORF">UCCLBBS449_1124</name>
</gene>
<reference evidence="5" key="2">
    <citation type="submission" date="2018-05" db="EMBL/GenBank/DDBJ databases">
        <title>Genome Comparison of Lactic Acid Bacteria Isolated from non-Wheat Sourdough.</title>
        <authorList>
            <person name="Rice T."/>
            <person name="Axel C."/>
            <person name="Lynch K.M."/>
            <person name="Benz C."/>
            <person name="Arendt E.K."/>
            <person name="Coffey A."/>
        </authorList>
    </citation>
    <scope>NUCLEOTIDE SEQUENCE</scope>
    <source>
        <strain evidence="5">TR055</strain>
    </source>
</reference>
<accession>A0A0C1Q1T8</accession>
<dbReference type="EMBL" id="QFDK01000004">
    <property type="protein sequence ID" value="TOZ04751.1"/>
    <property type="molecule type" value="Genomic_DNA"/>
</dbReference>
<evidence type="ECO:0000259" key="1">
    <source>
        <dbReference type="Pfam" id="PF08937"/>
    </source>
</evidence>
<feature type="domain" description="Thoeris protein ThsB TIR-like" evidence="1">
    <location>
        <begin position="5"/>
        <end position="105"/>
    </location>
</feature>
<dbReference type="Proteomes" id="UP000785759">
    <property type="component" value="Unassembled WGS sequence"/>
</dbReference>
<dbReference type="AlphaFoldDB" id="A0A0C1Q1T8"/>
<proteinExistence type="predicted"/>
<reference evidence="3 6" key="1">
    <citation type="submission" date="2017-09" db="EMBL/GenBank/DDBJ databases">
        <title>Genome sequence of Lactobacillus brevis D7.</title>
        <authorList>
            <person name="Kwon M.-S."/>
            <person name="Lim S.K."/>
            <person name="Choi H.-J."/>
        </authorList>
    </citation>
    <scope>NUCLEOTIDE SEQUENCE [LARGE SCALE GENOMIC DNA]</scope>
    <source>
        <strain evidence="3 6">D7</strain>
    </source>
</reference>
<dbReference type="EMBL" id="NVYO01000001">
    <property type="protein sequence ID" value="PBQ23933.1"/>
    <property type="molecule type" value="Genomic_DNA"/>
</dbReference>
<reference evidence="4 7" key="3">
    <citation type="submission" date="2018-07" db="EMBL/GenBank/DDBJ databases">
        <authorList>
            <person name="Feyereisen M."/>
        </authorList>
    </citation>
    <scope>NUCLEOTIDE SEQUENCE [LARGE SCALE GENOMIC DNA]</scope>
    <source>
        <strain evidence="4 7">UCCLBBS449</strain>
    </source>
</reference>
<dbReference type="SUPFAM" id="SSF52200">
    <property type="entry name" value="Toll/Interleukin receptor TIR domain"/>
    <property type="match status" value="1"/>
</dbReference>
<dbReference type="GeneID" id="56993141"/>
<dbReference type="Proteomes" id="UP000676478">
    <property type="component" value="Unassembled WGS sequence"/>
</dbReference>
<dbReference type="InterPro" id="IPR035897">
    <property type="entry name" value="Toll_tir_struct_dom_sf"/>
</dbReference>
<protein>
    <submittedName>
        <fullName evidence="2">TIR domain-containing protein</fullName>
    </submittedName>
</protein>
<dbReference type="OrthoDB" id="2316360at2"/>
<organism evidence="3 6">
    <name type="scientific">Levilactobacillus brevis</name>
    <name type="common">Lactobacillus brevis</name>
    <dbReference type="NCBI Taxonomy" id="1580"/>
    <lineage>
        <taxon>Bacteria</taxon>
        <taxon>Bacillati</taxon>
        <taxon>Bacillota</taxon>
        <taxon>Bacilli</taxon>
        <taxon>Lactobacillales</taxon>
        <taxon>Lactobacillaceae</taxon>
        <taxon>Levilactobacillus</taxon>
    </lineage>
</organism>
<dbReference type="EMBL" id="JAERKF010000014">
    <property type="protein sequence ID" value="MBS1011330.1"/>
    <property type="molecule type" value="Genomic_DNA"/>
</dbReference>
<dbReference type="EMBL" id="CP031198">
    <property type="protein sequence ID" value="QCZ53080.1"/>
    <property type="molecule type" value="Genomic_DNA"/>
</dbReference>
<dbReference type="Gene3D" id="3.40.50.11200">
    <property type="match status" value="1"/>
</dbReference>
<dbReference type="RefSeq" id="WP_021741142.1">
    <property type="nucleotide sequence ID" value="NZ_BEWS01000003.1"/>
</dbReference>
<dbReference type="Proteomes" id="UP000217918">
    <property type="component" value="Unassembled WGS sequence"/>
</dbReference>